<dbReference type="RefSeq" id="WP_062627262.1">
    <property type="nucleotide sequence ID" value="NZ_AP018738.1"/>
</dbReference>
<proteinExistence type="predicted"/>
<dbReference type="EMBL" id="AP018738">
    <property type="protein sequence ID" value="BBE49592.1"/>
    <property type="molecule type" value="Genomic_DNA"/>
</dbReference>
<gene>
    <name evidence="1" type="ORF">OYT1_ch0015</name>
</gene>
<keyword evidence="2" id="KW-1185">Reference proteome</keyword>
<dbReference type="Proteomes" id="UP000033070">
    <property type="component" value="Chromosome"/>
</dbReference>
<protein>
    <submittedName>
        <fullName evidence="1">Uncharacterized protein</fullName>
    </submittedName>
</protein>
<evidence type="ECO:0000313" key="1">
    <source>
        <dbReference type="EMBL" id="BBE49592.1"/>
    </source>
</evidence>
<sequence>MSPRRYCYTLLTAALLSLLPVLVLNLMLGRYTMDDGNKARLAAEWQRTSHGIAYLPTSGSDALFKLERLNDELPNINAVIFGASTAQTITADMFPAPIRPYNYAQHGHGLLNAIGEAEVILDQQPQVRWLVLPLDWSIGFLFDEGTPPVVSLDRPDLASKAMKQVTMRERLIDAMSYPRIEGLALIFADIIRASNKRGAFREYFLQAAGDEYRCADGALARDFDTLKRGRCAGLRFDGSANFADSDPVGDASPLIANALVASSKYAGNLTRTRGAPNPVILQRIAALTRQAEQRGGGVILFMPPLLPGMDQAFLRHPEYGKYLNHTKDELRAWAQREQLVIFDASQSERFACSVSEFIDQHHALSPCYRKIWADYWKHVAHVESGKIVLPAEGVY</sequence>
<dbReference type="AlphaFoldDB" id="A0A2Z6G805"/>
<reference evidence="1 2" key="1">
    <citation type="submission" date="2018-06" db="EMBL/GenBank/DDBJ databases">
        <title>OYT1 Genome Sequencing.</title>
        <authorList>
            <person name="Kato S."/>
            <person name="Itoh T."/>
            <person name="Ohkuma M."/>
        </authorList>
    </citation>
    <scope>NUCLEOTIDE SEQUENCE [LARGE SCALE GENOMIC DNA]</scope>
    <source>
        <strain evidence="1 2">OYT1</strain>
    </source>
</reference>
<dbReference type="KEGG" id="fam:OYT1_ch0015"/>
<evidence type="ECO:0000313" key="2">
    <source>
        <dbReference type="Proteomes" id="UP000033070"/>
    </source>
</evidence>
<dbReference type="STRING" id="1188319.OYT1_02154"/>
<organism evidence="1 2">
    <name type="scientific">Ferriphaselus amnicola</name>
    <dbReference type="NCBI Taxonomy" id="1188319"/>
    <lineage>
        <taxon>Bacteria</taxon>
        <taxon>Pseudomonadati</taxon>
        <taxon>Pseudomonadota</taxon>
        <taxon>Betaproteobacteria</taxon>
        <taxon>Nitrosomonadales</taxon>
        <taxon>Gallionellaceae</taxon>
        <taxon>Ferriphaselus</taxon>
    </lineage>
</organism>
<name>A0A2Z6G805_9PROT</name>
<dbReference type="OrthoDB" id="9829207at2"/>
<accession>A0A2Z6G805</accession>